<organism evidence="2 3">
    <name type="scientific">Microbispora siamensis</name>
    <dbReference type="NCBI Taxonomy" id="564413"/>
    <lineage>
        <taxon>Bacteria</taxon>
        <taxon>Bacillati</taxon>
        <taxon>Actinomycetota</taxon>
        <taxon>Actinomycetes</taxon>
        <taxon>Streptosporangiales</taxon>
        <taxon>Streptosporangiaceae</taxon>
        <taxon>Microbispora</taxon>
    </lineage>
</organism>
<evidence type="ECO:0000313" key="2">
    <source>
        <dbReference type="EMBL" id="GIH66921.1"/>
    </source>
</evidence>
<dbReference type="Proteomes" id="UP000660454">
    <property type="component" value="Unassembled WGS sequence"/>
</dbReference>
<proteinExistence type="predicted"/>
<evidence type="ECO:0000256" key="1">
    <source>
        <dbReference type="SAM" id="MobiDB-lite"/>
    </source>
</evidence>
<feature type="compositionally biased region" description="Low complexity" evidence="1">
    <location>
        <begin position="55"/>
        <end position="67"/>
    </location>
</feature>
<reference evidence="2 3" key="1">
    <citation type="submission" date="2021-01" db="EMBL/GenBank/DDBJ databases">
        <title>Whole genome shotgun sequence of Microbispora siamensis NBRC 104113.</title>
        <authorList>
            <person name="Komaki H."/>
            <person name="Tamura T."/>
        </authorList>
    </citation>
    <scope>NUCLEOTIDE SEQUENCE [LARGE SCALE GENOMIC DNA]</scope>
    <source>
        <strain evidence="2 3">NBRC 104113</strain>
    </source>
</reference>
<keyword evidence="3" id="KW-1185">Reference proteome</keyword>
<accession>A0ABQ4GZQ3</accession>
<feature type="region of interest" description="Disordered" evidence="1">
    <location>
        <begin position="1"/>
        <end position="78"/>
    </location>
</feature>
<gene>
    <name evidence="2" type="ORF">Msi02_77380</name>
</gene>
<protein>
    <submittedName>
        <fullName evidence="2">Uncharacterized protein</fullName>
    </submittedName>
</protein>
<name>A0ABQ4GZQ3_9ACTN</name>
<comment type="caution">
    <text evidence="2">The sequence shown here is derived from an EMBL/GenBank/DDBJ whole genome shotgun (WGS) entry which is preliminary data.</text>
</comment>
<sequence length="78" mass="7873">MFAGMPDSFRADGGDLITESDGGMPYSVRPETADPARARGRGAVPCRGQDGNRGNGPPEEGPAAGDARSGEGASGPRQ</sequence>
<dbReference type="EMBL" id="BOOF01000062">
    <property type="protein sequence ID" value="GIH66921.1"/>
    <property type="molecule type" value="Genomic_DNA"/>
</dbReference>
<evidence type="ECO:0000313" key="3">
    <source>
        <dbReference type="Proteomes" id="UP000660454"/>
    </source>
</evidence>